<evidence type="ECO:0000313" key="1">
    <source>
        <dbReference type="EMBL" id="MBE1580519.1"/>
    </source>
</evidence>
<sequence>MTYNDPEKGRVRDRIQVTGERYAKARRLLLQRPAPTADELAAADAVTFDPYAGLDSQSGALPVWAARSMGLVAGAGPDCFVLDVADSFGPAPGAAGKLAIAARGFTYRGLPAVVLECVEIVEGHGKIPGAWWHSFGIRLADAGWSYSAVGDGQTLDWLAEITPDPRSPSRPVRLRVTDPLGAVVFDGPLLVSPGWQARTRVHPVGLLVVAGPVSGARVPATFDDALVDETLGIGNLVAARLPVDFH</sequence>
<reference evidence="1 2" key="1">
    <citation type="submission" date="2020-10" db="EMBL/GenBank/DDBJ databases">
        <title>Sequencing the genomes of 1000 actinobacteria strains.</title>
        <authorList>
            <person name="Klenk H.-P."/>
        </authorList>
    </citation>
    <scope>NUCLEOTIDE SEQUENCE [LARGE SCALE GENOMIC DNA]</scope>
    <source>
        <strain evidence="1 2">DSM 46661</strain>
    </source>
</reference>
<proteinExistence type="predicted"/>
<gene>
    <name evidence="1" type="ORF">H4W30_007600</name>
</gene>
<dbReference type="RefSeq" id="WP_192747082.1">
    <property type="nucleotide sequence ID" value="NZ_JADBEJ010000007.1"/>
</dbReference>
<evidence type="ECO:0008006" key="3">
    <source>
        <dbReference type="Google" id="ProtNLM"/>
    </source>
</evidence>
<comment type="caution">
    <text evidence="1">The sequence shown here is derived from an EMBL/GenBank/DDBJ whole genome shotgun (WGS) entry which is preliminary data.</text>
</comment>
<dbReference type="EMBL" id="JADBEJ010000007">
    <property type="protein sequence ID" value="MBE1580519.1"/>
    <property type="molecule type" value="Genomic_DNA"/>
</dbReference>
<protein>
    <recommendedName>
        <fullName evidence="3">Acetoacetate decarboxylase</fullName>
    </recommendedName>
</protein>
<evidence type="ECO:0000313" key="2">
    <source>
        <dbReference type="Proteomes" id="UP000656548"/>
    </source>
</evidence>
<accession>A0ABR9LIJ9</accession>
<keyword evidence="2" id="KW-1185">Reference proteome</keyword>
<dbReference type="Proteomes" id="UP000656548">
    <property type="component" value="Unassembled WGS sequence"/>
</dbReference>
<organism evidence="1 2">
    <name type="scientific">Amycolatopsis roodepoortensis</name>
    <dbReference type="NCBI Taxonomy" id="700274"/>
    <lineage>
        <taxon>Bacteria</taxon>
        <taxon>Bacillati</taxon>
        <taxon>Actinomycetota</taxon>
        <taxon>Actinomycetes</taxon>
        <taxon>Pseudonocardiales</taxon>
        <taxon>Pseudonocardiaceae</taxon>
        <taxon>Amycolatopsis</taxon>
    </lineage>
</organism>
<name>A0ABR9LIJ9_9PSEU</name>